<name>A0A1M6J1C6_9BACT</name>
<keyword evidence="2" id="KW-1185">Reference proteome</keyword>
<evidence type="ECO:0000313" key="1">
    <source>
        <dbReference type="EMBL" id="SHJ40510.1"/>
    </source>
</evidence>
<dbReference type="STRING" id="1121393.SAMN02745216_01593"/>
<organism evidence="1 2">
    <name type="scientific">Desulfatibacillum alkenivorans DSM 16219</name>
    <dbReference type="NCBI Taxonomy" id="1121393"/>
    <lineage>
        <taxon>Bacteria</taxon>
        <taxon>Pseudomonadati</taxon>
        <taxon>Thermodesulfobacteriota</taxon>
        <taxon>Desulfobacteria</taxon>
        <taxon>Desulfobacterales</taxon>
        <taxon>Desulfatibacillaceae</taxon>
        <taxon>Desulfatibacillum</taxon>
    </lineage>
</organism>
<dbReference type="InterPro" id="IPR018831">
    <property type="entry name" value="Uncharacterised_NKWYS"/>
</dbReference>
<dbReference type="EMBL" id="FQZU01000007">
    <property type="protein sequence ID" value="SHJ40510.1"/>
    <property type="molecule type" value="Genomic_DNA"/>
</dbReference>
<evidence type="ECO:0000313" key="2">
    <source>
        <dbReference type="Proteomes" id="UP000183994"/>
    </source>
</evidence>
<dbReference type="Pfam" id="PF10364">
    <property type="entry name" value="NKWYS"/>
    <property type="match status" value="1"/>
</dbReference>
<protein>
    <submittedName>
        <fullName evidence="1">Putative capsular polysaccharide synthesis protein</fullName>
    </submittedName>
</protein>
<proteinExistence type="predicted"/>
<gene>
    <name evidence="1" type="ORF">SAMN02745216_01593</name>
</gene>
<accession>A0A1M6J1C6</accession>
<dbReference type="Proteomes" id="UP000183994">
    <property type="component" value="Unassembled WGS sequence"/>
</dbReference>
<reference evidence="2" key="1">
    <citation type="submission" date="2016-11" db="EMBL/GenBank/DDBJ databases">
        <authorList>
            <person name="Varghese N."/>
            <person name="Submissions S."/>
        </authorList>
    </citation>
    <scope>NUCLEOTIDE SEQUENCE [LARGE SCALE GENOMIC DNA]</scope>
    <source>
        <strain evidence="2">DSM 16219</strain>
    </source>
</reference>
<sequence length="276" mass="32067">MAPGWFWTRREIMKEDYSLHPPLVVFQPGGVGSSTVYDTLLAAGLPNRVFHLHYLSRKGIREAERFHKTLPDPSIPDELRLSESLRRKMAKGGRARWLIITLMRDPVARLVSSFFHNAWTHYQEIFDARGKVDPDRALAALQGVFEGQGRENLGYNWFEHEFKSALGLDLRSEPLDSGQGWFILEKGNLRVLALRLEDLEQVFHEAAGRLLGRNAPLDAPFVRTNLARERDYYPEYLQVRERLKLPEKILDALYSDPYVRHFYALDEIARFKETWS</sequence>
<dbReference type="AlphaFoldDB" id="A0A1M6J1C6"/>